<accession>A0ABW9YML5</accession>
<organism evidence="2 3">
    <name type="scientific">Photobacterium alginatilyticum</name>
    <dbReference type="NCBI Taxonomy" id="1775171"/>
    <lineage>
        <taxon>Bacteria</taxon>
        <taxon>Pseudomonadati</taxon>
        <taxon>Pseudomonadota</taxon>
        <taxon>Gammaproteobacteria</taxon>
        <taxon>Vibrionales</taxon>
        <taxon>Vibrionaceae</taxon>
        <taxon>Photobacterium</taxon>
    </lineage>
</organism>
<dbReference type="InterPro" id="IPR012292">
    <property type="entry name" value="Globin/Proto"/>
</dbReference>
<dbReference type="SUPFAM" id="SSF46458">
    <property type="entry name" value="Globin-like"/>
    <property type="match status" value="1"/>
</dbReference>
<dbReference type="InterPro" id="IPR044398">
    <property type="entry name" value="Globin-sensor_dom"/>
</dbReference>
<comment type="caution">
    <text evidence="2">The sequence shown here is derived from an EMBL/GenBank/DDBJ whole genome shotgun (WGS) entry which is preliminary data.</text>
</comment>
<evidence type="ECO:0000313" key="3">
    <source>
        <dbReference type="Proteomes" id="UP000738517"/>
    </source>
</evidence>
<evidence type="ECO:0000259" key="1">
    <source>
        <dbReference type="Pfam" id="PF11563"/>
    </source>
</evidence>
<feature type="domain" description="Globin-sensor" evidence="1">
    <location>
        <begin position="24"/>
        <end position="194"/>
    </location>
</feature>
<sequence length="196" mass="22817">MAAKEIPGYAYGDKQLATAPYTLKDLEALKATVLFTDKDAKWLRISRKVLEPHAEEILDTWYGFVGSTPHLLHYFSNDKGKVDSNYLARVRARFIQWIYDTADAKYDQSWLDYQYEIGIRHHRLGKNKTDNAKAVEHIPFRYVVALTYPVTATLKPFLERSTYSPEEVNAMHQAWIKSVLMQTILWSYPYTKQGDF</sequence>
<dbReference type="InterPro" id="IPR009050">
    <property type="entry name" value="Globin-like_sf"/>
</dbReference>
<dbReference type="Proteomes" id="UP000738517">
    <property type="component" value="Unassembled WGS sequence"/>
</dbReference>
<proteinExistence type="predicted"/>
<dbReference type="EMBL" id="RSEJ01000026">
    <property type="protein sequence ID" value="NBI55074.1"/>
    <property type="molecule type" value="Genomic_DNA"/>
</dbReference>
<dbReference type="CDD" id="cd12124">
    <property type="entry name" value="Pgbs"/>
    <property type="match status" value="1"/>
</dbReference>
<dbReference type="Gene3D" id="1.10.490.10">
    <property type="entry name" value="Globins"/>
    <property type="match status" value="1"/>
</dbReference>
<name>A0ABW9YML5_9GAMM</name>
<keyword evidence="3" id="KW-1185">Reference proteome</keyword>
<gene>
    <name evidence="2" type="ORF">EIZ48_21390</name>
</gene>
<reference evidence="2 3" key="1">
    <citation type="journal article" date="2017" name="Int. J. Syst. Evol. Microbiol.">
        <title>Photobacterium alginatilyticum sp. nov., a marine bacterium isolated from bottom seawater.</title>
        <authorList>
            <person name="Wang X."/>
            <person name="Wang Y."/>
            <person name="Yang X."/>
            <person name="Sun H."/>
            <person name="Li B."/>
            <person name="Zhang X.H."/>
        </authorList>
    </citation>
    <scope>NUCLEOTIDE SEQUENCE [LARGE SCALE GENOMIC DNA]</scope>
    <source>
        <strain evidence="2 3">P03D4</strain>
    </source>
</reference>
<dbReference type="Pfam" id="PF11563">
    <property type="entry name" value="Protoglobin"/>
    <property type="match status" value="1"/>
</dbReference>
<dbReference type="InterPro" id="IPR012102">
    <property type="entry name" value="Protoglobin"/>
</dbReference>
<protein>
    <submittedName>
        <fullName evidence="2">Protogloblin ApPgb</fullName>
    </submittedName>
</protein>
<evidence type="ECO:0000313" key="2">
    <source>
        <dbReference type="EMBL" id="NBI55074.1"/>
    </source>
</evidence>